<name>A0A6A6DSS1_9PEZI</name>
<dbReference type="EMBL" id="ML994650">
    <property type="protein sequence ID" value="KAF2182113.1"/>
    <property type="molecule type" value="Genomic_DNA"/>
</dbReference>
<gene>
    <name evidence="2" type="ORF">K469DRAFT_791058</name>
</gene>
<feature type="region of interest" description="Disordered" evidence="1">
    <location>
        <begin position="91"/>
        <end position="161"/>
    </location>
</feature>
<proteinExistence type="predicted"/>
<sequence length="161" mass="18363">MHRLVGGGSTTAICSTDGRYYIYMRERLHAKQDEDMTWFIQMGWKRGTEAEEARDDLLLLQERVRPLKALLAWIEREFPEIAAKYALFSQGSQSNDDHQDEATLLYSKPSPNEPARKASRSDVVGKSTRCKGGSARERSPLDQVQPSKVSKPGQRRRRPLN</sequence>
<accession>A0A6A6DSS1</accession>
<dbReference type="AlphaFoldDB" id="A0A6A6DSS1"/>
<reference evidence="2" key="1">
    <citation type="journal article" date="2020" name="Stud. Mycol.">
        <title>101 Dothideomycetes genomes: a test case for predicting lifestyles and emergence of pathogens.</title>
        <authorList>
            <person name="Haridas S."/>
            <person name="Albert R."/>
            <person name="Binder M."/>
            <person name="Bloem J."/>
            <person name="Labutti K."/>
            <person name="Salamov A."/>
            <person name="Andreopoulos B."/>
            <person name="Baker S."/>
            <person name="Barry K."/>
            <person name="Bills G."/>
            <person name="Bluhm B."/>
            <person name="Cannon C."/>
            <person name="Castanera R."/>
            <person name="Culley D."/>
            <person name="Daum C."/>
            <person name="Ezra D."/>
            <person name="Gonzalez J."/>
            <person name="Henrissat B."/>
            <person name="Kuo A."/>
            <person name="Liang C."/>
            <person name="Lipzen A."/>
            <person name="Lutzoni F."/>
            <person name="Magnuson J."/>
            <person name="Mondo S."/>
            <person name="Nolan M."/>
            <person name="Ohm R."/>
            <person name="Pangilinan J."/>
            <person name="Park H.-J."/>
            <person name="Ramirez L."/>
            <person name="Alfaro M."/>
            <person name="Sun H."/>
            <person name="Tritt A."/>
            <person name="Yoshinaga Y."/>
            <person name="Zwiers L.-H."/>
            <person name="Turgeon B."/>
            <person name="Goodwin S."/>
            <person name="Spatafora J."/>
            <person name="Crous P."/>
            <person name="Grigoriev I."/>
        </authorList>
    </citation>
    <scope>NUCLEOTIDE SEQUENCE</scope>
    <source>
        <strain evidence="2">CBS 207.26</strain>
    </source>
</reference>
<keyword evidence="3" id="KW-1185">Reference proteome</keyword>
<dbReference type="Proteomes" id="UP000800200">
    <property type="component" value="Unassembled WGS sequence"/>
</dbReference>
<organism evidence="2 3">
    <name type="scientific">Zopfia rhizophila CBS 207.26</name>
    <dbReference type="NCBI Taxonomy" id="1314779"/>
    <lineage>
        <taxon>Eukaryota</taxon>
        <taxon>Fungi</taxon>
        <taxon>Dikarya</taxon>
        <taxon>Ascomycota</taxon>
        <taxon>Pezizomycotina</taxon>
        <taxon>Dothideomycetes</taxon>
        <taxon>Dothideomycetes incertae sedis</taxon>
        <taxon>Zopfiaceae</taxon>
        <taxon>Zopfia</taxon>
    </lineage>
</organism>
<evidence type="ECO:0000256" key="1">
    <source>
        <dbReference type="SAM" id="MobiDB-lite"/>
    </source>
</evidence>
<evidence type="ECO:0000313" key="3">
    <source>
        <dbReference type="Proteomes" id="UP000800200"/>
    </source>
</evidence>
<protein>
    <submittedName>
        <fullName evidence="2">Uncharacterized protein</fullName>
    </submittedName>
</protein>
<evidence type="ECO:0000313" key="2">
    <source>
        <dbReference type="EMBL" id="KAF2182113.1"/>
    </source>
</evidence>